<dbReference type="GO" id="GO:0004896">
    <property type="term" value="F:cytokine receptor activity"/>
    <property type="evidence" value="ECO:0007669"/>
    <property type="project" value="TreeGrafter"/>
</dbReference>
<feature type="compositionally biased region" description="Acidic residues" evidence="1">
    <location>
        <begin position="412"/>
        <end position="426"/>
    </location>
</feature>
<keyword evidence="2" id="KW-0472">Membrane</keyword>
<keyword evidence="2" id="KW-0812">Transmembrane</keyword>
<dbReference type="Proteomes" id="UP001364617">
    <property type="component" value="Unassembled WGS sequence"/>
</dbReference>
<dbReference type="InterPro" id="IPR036116">
    <property type="entry name" value="FN3_sf"/>
</dbReference>
<evidence type="ECO:0000256" key="3">
    <source>
        <dbReference type="SAM" id="SignalP"/>
    </source>
</evidence>
<keyword evidence="2" id="KW-1133">Transmembrane helix</keyword>
<evidence type="ECO:0000256" key="1">
    <source>
        <dbReference type="SAM" id="MobiDB-lite"/>
    </source>
</evidence>
<evidence type="ECO:0000313" key="6">
    <source>
        <dbReference type="EMBL" id="KAK7173837.1"/>
    </source>
</evidence>
<evidence type="ECO:0000259" key="4">
    <source>
        <dbReference type="Pfam" id="PF01108"/>
    </source>
</evidence>
<protein>
    <submittedName>
        <fullName evidence="6">Uncharacterized protein</fullName>
    </submittedName>
</protein>
<gene>
    <name evidence="6" type="ORF">R3I93_003609</name>
</gene>
<reference evidence="6 7" key="1">
    <citation type="submission" date="2024-02" db="EMBL/GenBank/DDBJ databases">
        <title>Chromosome-level genome assembly of the Eurasian Minnow (Phoxinus phoxinus).</title>
        <authorList>
            <person name="Oriowo T.O."/>
            <person name="Martin S."/>
            <person name="Stange M."/>
            <person name="Chrysostomakis Y."/>
            <person name="Brown T."/>
            <person name="Winkler S."/>
            <person name="Kukowka S."/>
            <person name="Myers E.W."/>
            <person name="Bohne A."/>
        </authorList>
    </citation>
    <scope>NUCLEOTIDE SEQUENCE [LARGE SCALE GENOMIC DNA]</scope>
    <source>
        <strain evidence="6">ZFMK-TIS-60720</strain>
        <tissue evidence="6">Whole Organism</tissue>
    </source>
</reference>
<evidence type="ECO:0000259" key="5">
    <source>
        <dbReference type="Pfam" id="PF09294"/>
    </source>
</evidence>
<dbReference type="Pfam" id="PF09294">
    <property type="entry name" value="Interfer-bind"/>
    <property type="match status" value="1"/>
</dbReference>
<dbReference type="AlphaFoldDB" id="A0AAN9DID2"/>
<proteinExistence type="predicted"/>
<dbReference type="InterPro" id="IPR003961">
    <property type="entry name" value="FN3_dom"/>
</dbReference>
<sequence>MTCFLTCMFTLLQIFLVPSKAMLFPPENLTVGLLDFKATAEWLPGQGNPPGTKYTLEFITAKKMSTGNWIRSPHCTNITILKCELTFDPQPDELFRNYFVRVKTTFRGTSSQWRKTSKSFQPYGDTRLSSPNVTISTDQKSINIAFSHWLESKPWIRPLKFLLYLCWESPTVESKCVVPISTSKSPYIFPDVASGKNYCVSVSASHRPVSKNNNFNTTKCIFLDSSRSSVLMVCIAAIVLITFSTGIVVIFGCFYDTRLIIRKLSIPDALIIFPGNNCVLKLIPEEFQKTIQTWQKPLTYKEDGVSVSEQDSEDSQFYHQRENLLEQAEEAETSNQCYKYTAATYLELNEESGISEKDDNDDDMHPVTPASLFTCTSESSKFLQATTVNTFVNSEMDRYCAEETPCSSGNDCENEVPAEQKEEEDDVSLLAYYSSENGYEYEPRHDIHY</sequence>
<feature type="signal peptide" evidence="3">
    <location>
        <begin position="1"/>
        <end position="21"/>
    </location>
</feature>
<dbReference type="InterPro" id="IPR013783">
    <property type="entry name" value="Ig-like_fold"/>
</dbReference>
<name>A0AAN9DID2_9TELE</name>
<accession>A0AAN9DID2</accession>
<dbReference type="GO" id="GO:0005886">
    <property type="term" value="C:plasma membrane"/>
    <property type="evidence" value="ECO:0007669"/>
    <property type="project" value="TreeGrafter"/>
</dbReference>
<dbReference type="SUPFAM" id="SSF49265">
    <property type="entry name" value="Fibronectin type III"/>
    <property type="match status" value="2"/>
</dbReference>
<evidence type="ECO:0000313" key="7">
    <source>
        <dbReference type="Proteomes" id="UP001364617"/>
    </source>
</evidence>
<dbReference type="InterPro" id="IPR050650">
    <property type="entry name" value="Type-II_Cytokine-TF_Rcpt"/>
</dbReference>
<dbReference type="Pfam" id="PF01108">
    <property type="entry name" value="Tissue_fac"/>
    <property type="match status" value="1"/>
</dbReference>
<dbReference type="InterPro" id="IPR015373">
    <property type="entry name" value="Interferon/interleukin_rcp_dom"/>
</dbReference>
<feature type="domain" description="Fibronectin type-III" evidence="4">
    <location>
        <begin position="5"/>
        <end position="113"/>
    </location>
</feature>
<dbReference type="PANTHER" id="PTHR20859">
    <property type="entry name" value="INTERFERON/INTERLEUKIN RECEPTOR"/>
    <property type="match status" value="1"/>
</dbReference>
<feature type="region of interest" description="Disordered" evidence="1">
    <location>
        <begin position="403"/>
        <end position="426"/>
    </location>
</feature>
<dbReference type="Gene3D" id="2.60.40.10">
    <property type="entry name" value="Immunoglobulins"/>
    <property type="match status" value="1"/>
</dbReference>
<dbReference type="EMBL" id="JAYKXH010000003">
    <property type="protein sequence ID" value="KAK7173837.1"/>
    <property type="molecule type" value="Genomic_DNA"/>
</dbReference>
<evidence type="ECO:0000256" key="2">
    <source>
        <dbReference type="SAM" id="Phobius"/>
    </source>
</evidence>
<feature type="transmembrane region" description="Helical" evidence="2">
    <location>
        <begin position="230"/>
        <end position="255"/>
    </location>
</feature>
<organism evidence="6 7">
    <name type="scientific">Phoxinus phoxinus</name>
    <name type="common">Eurasian minnow</name>
    <dbReference type="NCBI Taxonomy" id="58324"/>
    <lineage>
        <taxon>Eukaryota</taxon>
        <taxon>Metazoa</taxon>
        <taxon>Chordata</taxon>
        <taxon>Craniata</taxon>
        <taxon>Vertebrata</taxon>
        <taxon>Euteleostomi</taxon>
        <taxon>Actinopterygii</taxon>
        <taxon>Neopterygii</taxon>
        <taxon>Teleostei</taxon>
        <taxon>Ostariophysi</taxon>
        <taxon>Cypriniformes</taxon>
        <taxon>Leuciscidae</taxon>
        <taxon>Phoxininae</taxon>
        <taxon>Phoxinus</taxon>
    </lineage>
</organism>
<keyword evidence="7" id="KW-1185">Reference proteome</keyword>
<feature type="chain" id="PRO_5042836436" evidence="3">
    <location>
        <begin position="22"/>
        <end position="449"/>
    </location>
</feature>
<keyword evidence="3" id="KW-0732">Signal</keyword>
<comment type="caution">
    <text evidence="6">The sequence shown here is derived from an EMBL/GenBank/DDBJ whole genome shotgun (WGS) entry which is preliminary data.</text>
</comment>
<feature type="domain" description="Interferon/interleukin receptor" evidence="5">
    <location>
        <begin position="126"/>
        <end position="222"/>
    </location>
</feature>
<dbReference type="PANTHER" id="PTHR20859:SF93">
    <property type="entry name" value="CYTOKINE RECEPTOR FAMILY MEMBER B12-RELATED"/>
    <property type="match status" value="1"/>
</dbReference>